<feature type="domain" description="DUF7041" evidence="1">
    <location>
        <begin position="18"/>
        <end position="89"/>
    </location>
</feature>
<name>A0A8J5CHI9_CHIOP</name>
<dbReference type="InterPro" id="IPR055469">
    <property type="entry name" value="DUF7041"/>
</dbReference>
<reference evidence="2" key="1">
    <citation type="submission" date="2020-07" db="EMBL/GenBank/DDBJ databases">
        <title>The High-quality genome of the commercially important snow crab, Chionoecetes opilio.</title>
        <authorList>
            <person name="Jeong J.-H."/>
            <person name="Ryu S."/>
        </authorList>
    </citation>
    <scope>NUCLEOTIDE SEQUENCE</scope>
    <source>
        <strain evidence="2">MADBK_172401_WGS</strain>
        <tissue evidence="2">Digestive gland</tissue>
    </source>
</reference>
<evidence type="ECO:0000313" key="3">
    <source>
        <dbReference type="Proteomes" id="UP000770661"/>
    </source>
</evidence>
<evidence type="ECO:0000313" key="2">
    <source>
        <dbReference type="EMBL" id="KAG0710794.1"/>
    </source>
</evidence>
<accession>A0A8J5CHI9</accession>
<dbReference type="EMBL" id="JACEEZ010023891">
    <property type="protein sequence ID" value="KAG0710794.1"/>
    <property type="molecule type" value="Genomic_DNA"/>
</dbReference>
<protein>
    <recommendedName>
        <fullName evidence="1">DUF7041 domain-containing protein</fullName>
    </recommendedName>
</protein>
<organism evidence="2 3">
    <name type="scientific">Chionoecetes opilio</name>
    <name type="common">Atlantic snow crab</name>
    <name type="synonym">Cancer opilio</name>
    <dbReference type="NCBI Taxonomy" id="41210"/>
    <lineage>
        <taxon>Eukaryota</taxon>
        <taxon>Metazoa</taxon>
        <taxon>Ecdysozoa</taxon>
        <taxon>Arthropoda</taxon>
        <taxon>Crustacea</taxon>
        <taxon>Multicrustacea</taxon>
        <taxon>Malacostraca</taxon>
        <taxon>Eumalacostraca</taxon>
        <taxon>Eucarida</taxon>
        <taxon>Decapoda</taxon>
        <taxon>Pleocyemata</taxon>
        <taxon>Brachyura</taxon>
        <taxon>Eubrachyura</taxon>
        <taxon>Majoidea</taxon>
        <taxon>Majidae</taxon>
        <taxon>Chionoecetes</taxon>
    </lineage>
</organism>
<dbReference type="OrthoDB" id="6260718at2759"/>
<dbReference type="Pfam" id="PF23055">
    <property type="entry name" value="DUF7041"/>
    <property type="match status" value="1"/>
</dbReference>
<dbReference type="Proteomes" id="UP000770661">
    <property type="component" value="Unassembled WGS sequence"/>
</dbReference>
<proteinExistence type="predicted"/>
<gene>
    <name evidence="2" type="ORF">GWK47_022061</name>
</gene>
<evidence type="ECO:0000259" key="1">
    <source>
        <dbReference type="Pfam" id="PF23055"/>
    </source>
</evidence>
<dbReference type="PANTHER" id="PTHR33327:SF3">
    <property type="entry name" value="RNA-DIRECTED DNA POLYMERASE"/>
    <property type="match status" value="1"/>
</dbReference>
<sequence length="282" mass="30688">MNNTGALLRLPAFTYDIATWFIHLEALWAGSPDITDLHKFQALVLAIPSDVGARISSVLTTPPADGKYEAVKSALVRALGRSCEAYVAELYTLQYDGRRPSAFLSRMQDLNRAAGFPLSEEMLRYRHSSLMPHPVRVQLAGLQGQVNINEYSELVDKIHAAYTSFPPPLPTHHSCTCSASDGVRAPAMFTPCDTPAAYTKFLSVLERHGARGGHGDALAHSSSTDARLSDMASAIQRLEAAFSALHSPTSRKYCYYHGRFGAAARNCQPPCSFSGNGQRGSR</sequence>
<dbReference type="PANTHER" id="PTHR33327">
    <property type="entry name" value="ENDONUCLEASE"/>
    <property type="match status" value="1"/>
</dbReference>
<keyword evidence="3" id="KW-1185">Reference proteome</keyword>
<comment type="caution">
    <text evidence="2">The sequence shown here is derived from an EMBL/GenBank/DDBJ whole genome shotgun (WGS) entry which is preliminary data.</text>
</comment>
<dbReference type="AlphaFoldDB" id="A0A8J5CHI9"/>